<dbReference type="EMBL" id="JADEYC010000001">
    <property type="protein sequence ID" value="MBE9372839.1"/>
    <property type="molecule type" value="Genomic_DNA"/>
</dbReference>
<accession>A0A929B464</accession>
<evidence type="ECO:0000313" key="3">
    <source>
        <dbReference type="Proteomes" id="UP000598360"/>
    </source>
</evidence>
<gene>
    <name evidence="2" type="ORF">IQ251_00085</name>
</gene>
<dbReference type="InterPro" id="IPR037401">
    <property type="entry name" value="SnoaL-like"/>
</dbReference>
<name>A0A929B464_9PSEU</name>
<dbReference type="InterPro" id="IPR032710">
    <property type="entry name" value="NTF2-like_dom_sf"/>
</dbReference>
<feature type="domain" description="SnoaL-like" evidence="1">
    <location>
        <begin position="17"/>
        <end position="122"/>
    </location>
</feature>
<reference evidence="2" key="1">
    <citation type="submission" date="2020-10" db="EMBL/GenBank/DDBJ databases">
        <title>Diversity and distribution of actinomycetes associated with coral in the coast of Hainan.</title>
        <authorList>
            <person name="Li F."/>
        </authorList>
    </citation>
    <scope>NUCLEOTIDE SEQUENCE</scope>
    <source>
        <strain evidence="2">HNM0983</strain>
    </source>
</reference>
<comment type="caution">
    <text evidence="2">The sequence shown here is derived from an EMBL/GenBank/DDBJ whole genome shotgun (WGS) entry which is preliminary data.</text>
</comment>
<proteinExistence type="predicted"/>
<dbReference type="Gene3D" id="3.10.450.50">
    <property type="match status" value="1"/>
</dbReference>
<dbReference type="Pfam" id="PF12680">
    <property type="entry name" value="SnoaL_2"/>
    <property type="match status" value="1"/>
</dbReference>
<dbReference type="Proteomes" id="UP000598360">
    <property type="component" value="Unassembled WGS sequence"/>
</dbReference>
<protein>
    <submittedName>
        <fullName evidence="2">Nuclear transport factor 2 family protein</fullName>
    </submittedName>
</protein>
<dbReference type="SUPFAM" id="SSF54427">
    <property type="entry name" value="NTF2-like"/>
    <property type="match status" value="1"/>
</dbReference>
<keyword evidence="3" id="KW-1185">Reference proteome</keyword>
<dbReference type="AlphaFoldDB" id="A0A929B464"/>
<evidence type="ECO:0000313" key="2">
    <source>
        <dbReference type="EMBL" id="MBE9372839.1"/>
    </source>
</evidence>
<organism evidence="2 3">
    <name type="scientific">Saccharopolyspora montiporae</name>
    <dbReference type="NCBI Taxonomy" id="2781240"/>
    <lineage>
        <taxon>Bacteria</taxon>
        <taxon>Bacillati</taxon>
        <taxon>Actinomycetota</taxon>
        <taxon>Actinomycetes</taxon>
        <taxon>Pseudonocardiales</taxon>
        <taxon>Pseudonocardiaceae</taxon>
        <taxon>Saccharopolyspora</taxon>
    </lineage>
</organism>
<sequence length="148" mass="17098">MHRLIRSVLRLRLQRDVQALNAGDYHPLLANYADDAVLHFPDGEHRFAGDHRGKQSIERFLQEFVAAGLQGEVHDLVVSGPPWRMTMIVRFDDHALGPQGEQLYANRAVLLIRAQWGRVVEHTDFFENTERITHLERRLRERDADPGS</sequence>
<evidence type="ECO:0000259" key="1">
    <source>
        <dbReference type="Pfam" id="PF12680"/>
    </source>
</evidence>